<accession>A0A5A4RGQ1</accession>
<proteinExistence type="predicted"/>
<evidence type="ECO:0000313" key="2">
    <source>
        <dbReference type="EMBL" id="BBH84825.1"/>
    </source>
</evidence>
<dbReference type="EMBL" id="LC440647">
    <property type="protein sequence ID" value="BBH85061.1"/>
    <property type="molecule type" value="Genomic_DNA"/>
</dbReference>
<dbReference type="AlphaFoldDB" id="A0A5A4RGQ1"/>
<sequence length="117" mass="14065">MAFLLLHNYTDFIVIIPNLSLLPSYLSPHFNHQHYSELESFEEQIFLEDTVFDKVKNFLSSSYFLILFVGYLSQRNYIDIMIFIIIFNILALILVSLFIRFSKQKITKSWRKRDLYL</sequence>
<organism evidence="2">
    <name type="scientific">Staphylococcus aureus</name>
    <dbReference type="NCBI Taxonomy" id="1280"/>
    <lineage>
        <taxon>Bacteria</taxon>
        <taxon>Bacillati</taxon>
        <taxon>Bacillota</taxon>
        <taxon>Bacilli</taxon>
        <taxon>Bacillales</taxon>
        <taxon>Staphylococcaceae</taxon>
        <taxon>Staphylococcus</taxon>
    </lineage>
</organism>
<keyword evidence="1" id="KW-0472">Membrane</keyword>
<evidence type="ECO:0000256" key="1">
    <source>
        <dbReference type="SAM" id="Phobius"/>
    </source>
</evidence>
<keyword evidence="1" id="KW-0812">Transmembrane</keyword>
<reference evidence="2" key="1">
    <citation type="journal article" date="2019" name="J. Antimicrob. Chemother.">
        <title>Novel SCCmec type XIV (5A) and a Truncated SCCmec Element in Staphylococcal cassette chromosome (SCC) Composite Islands carrying speG in ST5 MRSA in Japan.</title>
        <authorList>
            <person name="Urushibara N."/>
            <person name="Aung M.S."/>
            <person name="Kawaguchiya M."/>
            <person name="Kobayashi N."/>
        </authorList>
    </citation>
    <scope>NUCLEOTIDE SEQUENCE</scope>
    <source>
        <strain evidence="2">SC640</strain>
        <strain evidence="3">SC792</strain>
    </source>
</reference>
<dbReference type="EMBL" id="LC440646">
    <property type="protein sequence ID" value="BBH84825.1"/>
    <property type="molecule type" value="Genomic_DNA"/>
</dbReference>
<protein>
    <submittedName>
        <fullName evidence="2">Uncharacterized protein</fullName>
    </submittedName>
</protein>
<name>A0A5A4RGQ1_STAAU</name>
<keyword evidence="1" id="KW-1133">Transmembrane helix</keyword>
<evidence type="ECO:0000313" key="3">
    <source>
        <dbReference type="EMBL" id="BBH85061.1"/>
    </source>
</evidence>
<feature type="transmembrane region" description="Helical" evidence="1">
    <location>
        <begin position="80"/>
        <end position="101"/>
    </location>
</feature>